<dbReference type="AlphaFoldDB" id="A0A0F5FL00"/>
<feature type="transmembrane region" description="Helical" evidence="1">
    <location>
        <begin position="198"/>
        <end position="224"/>
    </location>
</feature>
<keyword evidence="1" id="KW-1133">Transmembrane helix</keyword>
<protein>
    <submittedName>
        <fullName evidence="2">Uncharacterized protein</fullName>
    </submittedName>
</protein>
<feature type="transmembrane region" description="Helical" evidence="1">
    <location>
        <begin position="165"/>
        <end position="186"/>
    </location>
</feature>
<accession>A0A0F5FL00</accession>
<name>A0A0F5FL00_9HYPH</name>
<evidence type="ECO:0000256" key="1">
    <source>
        <dbReference type="SAM" id="Phobius"/>
    </source>
</evidence>
<feature type="transmembrane region" description="Helical" evidence="1">
    <location>
        <begin position="285"/>
        <end position="306"/>
    </location>
</feature>
<gene>
    <name evidence="2" type="ORF">VE26_02300</name>
</gene>
<feature type="transmembrane region" description="Helical" evidence="1">
    <location>
        <begin position="14"/>
        <end position="38"/>
    </location>
</feature>
<keyword evidence="1" id="KW-0472">Membrane</keyword>
<feature type="transmembrane region" description="Helical" evidence="1">
    <location>
        <begin position="312"/>
        <end position="332"/>
    </location>
</feature>
<feature type="transmembrane region" description="Helical" evidence="1">
    <location>
        <begin position="93"/>
        <end position="115"/>
    </location>
</feature>
<feature type="transmembrane region" description="Helical" evidence="1">
    <location>
        <begin position="44"/>
        <end position="61"/>
    </location>
</feature>
<proteinExistence type="predicted"/>
<reference evidence="2 3" key="1">
    <citation type="submission" date="2015-03" db="EMBL/GenBank/DDBJ databases">
        <authorList>
            <person name="Hassan Y."/>
            <person name="Lepp D."/>
            <person name="Li X.-Z."/>
            <person name="Zhou T."/>
        </authorList>
    </citation>
    <scope>NUCLEOTIDE SEQUENCE [LARGE SCALE GENOMIC DNA]</scope>
    <source>
        <strain evidence="2 3">IPL18</strain>
    </source>
</reference>
<comment type="caution">
    <text evidence="2">The sequence shown here is derived from an EMBL/GenBank/DDBJ whole genome shotgun (WGS) entry which is preliminary data.</text>
</comment>
<evidence type="ECO:0000313" key="2">
    <source>
        <dbReference type="EMBL" id="KKB08902.1"/>
    </source>
</evidence>
<feature type="transmembrane region" description="Helical" evidence="1">
    <location>
        <begin position="127"/>
        <end position="145"/>
    </location>
</feature>
<evidence type="ECO:0000313" key="3">
    <source>
        <dbReference type="Proteomes" id="UP000033649"/>
    </source>
</evidence>
<feature type="transmembrane region" description="Helical" evidence="1">
    <location>
        <begin position="230"/>
        <end position="253"/>
    </location>
</feature>
<dbReference type="EMBL" id="JZEY01000054">
    <property type="protein sequence ID" value="KKB08902.1"/>
    <property type="molecule type" value="Genomic_DNA"/>
</dbReference>
<keyword evidence="3" id="KW-1185">Reference proteome</keyword>
<organism evidence="2 3">
    <name type="scientific">Devosia chinhatensis</name>
    <dbReference type="NCBI Taxonomy" id="429727"/>
    <lineage>
        <taxon>Bacteria</taxon>
        <taxon>Pseudomonadati</taxon>
        <taxon>Pseudomonadota</taxon>
        <taxon>Alphaproteobacteria</taxon>
        <taxon>Hyphomicrobiales</taxon>
        <taxon>Devosiaceae</taxon>
        <taxon>Devosia</taxon>
    </lineage>
</organism>
<sequence length="396" mass="43369">MEGSVTGAAGRRKAAVSLISVLLFMPVFLSSSGLFNSLSFEARGLPVSLLIAALFPIAILACRSVSALSVLAALFVCILLPTALFGILDPEHFSLTLSMSYLSSLIVGFSAYSLMTRLEPSVAPERVLLIGVYTISVVTLIWLPYQLQNVLNDGRANGSVFDVFVIYQVWVYWPTVLAIGLCASFISRDPWMWIFRAVLFVGIIFTGAREPFLLIFMFGILFAVAKRRSIYFLMIGAAGAAFASALILFMLLYPEALISLKLMAMLSGETSLDGGRFDVLEQFDLVNVNFLLGTGFSEAGVFGSTHNQYLEFYYRGGVFGLIVAAILVFVWVRSYGRCSSFLWSIFGALLSVSYLLNTPIRVPYTGAIMWTLFFFLIASSGILPKKGNMRSELAPA</sequence>
<feature type="transmembrane region" description="Helical" evidence="1">
    <location>
        <begin position="339"/>
        <end position="356"/>
    </location>
</feature>
<feature type="transmembrane region" description="Helical" evidence="1">
    <location>
        <begin position="68"/>
        <end position="87"/>
    </location>
</feature>
<feature type="transmembrane region" description="Helical" evidence="1">
    <location>
        <begin position="362"/>
        <end position="383"/>
    </location>
</feature>
<dbReference type="Proteomes" id="UP000033649">
    <property type="component" value="Unassembled WGS sequence"/>
</dbReference>
<dbReference type="PATRIC" id="fig|429727.3.peg.480"/>
<dbReference type="STRING" id="429727.VE26_02300"/>
<keyword evidence="1" id="KW-0812">Transmembrane</keyword>